<dbReference type="InterPro" id="IPR002110">
    <property type="entry name" value="Ankyrin_rpt"/>
</dbReference>
<dbReference type="PANTHER" id="PTHR23206">
    <property type="entry name" value="MASK PROTEIN"/>
    <property type="match status" value="1"/>
</dbReference>
<name>A0AA35T000_GEOBA</name>
<evidence type="ECO:0000259" key="5">
    <source>
        <dbReference type="Pfam" id="PF07624"/>
    </source>
</evidence>
<feature type="domain" description="DUF1585" evidence="5">
    <location>
        <begin position="996"/>
        <end position="1069"/>
    </location>
</feature>
<dbReference type="InterPro" id="IPR036770">
    <property type="entry name" value="Ankyrin_rpt-contain_sf"/>
</dbReference>
<dbReference type="InterPro" id="IPR013036">
    <property type="entry name" value="DUF1587"/>
</dbReference>
<evidence type="ECO:0000256" key="4">
    <source>
        <dbReference type="SAM" id="SignalP"/>
    </source>
</evidence>
<feature type="repeat" description="ANK" evidence="3">
    <location>
        <begin position="261"/>
        <end position="293"/>
    </location>
</feature>
<feature type="domain" description="DUF1595" evidence="9">
    <location>
        <begin position="664"/>
        <end position="723"/>
    </location>
</feature>
<dbReference type="Pfam" id="PF00023">
    <property type="entry name" value="Ank"/>
    <property type="match status" value="3"/>
</dbReference>
<dbReference type="PANTHER" id="PTHR23206:SF8">
    <property type="entry name" value="ANKYRIN REPEAT AND KH DOMAIN-CONTAINING 1"/>
    <property type="match status" value="1"/>
</dbReference>
<dbReference type="EMBL" id="CASHTH010002983">
    <property type="protein sequence ID" value="CAI8038191.1"/>
    <property type="molecule type" value="Genomic_DNA"/>
</dbReference>
<comment type="caution">
    <text evidence="10">The sequence shown here is derived from an EMBL/GenBank/DDBJ whole genome shotgun (WGS) entry which is preliminary data.</text>
</comment>
<dbReference type="GO" id="GO:0045087">
    <property type="term" value="P:innate immune response"/>
    <property type="evidence" value="ECO:0007669"/>
    <property type="project" value="TreeGrafter"/>
</dbReference>
<feature type="domain" description="DUF1588" evidence="7">
    <location>
        <begin position="884"/>
        <end position="980"/>
    </location>
</feature>
<dbReference type="PROSITE" id="PS50297">
    <property type="entry name" value="ANK_REP_REGION"/>
    <property type="match status" value="4"/>
</dbReference>
<evidence type="ECO:0000256" key="3">
    <source>
        <dbReference type="PROSITE-ProRule" id="PRU00023"/>
    </source>
</evidence>
<feature type="repeat" description="ANK" evidence="3">
    <location>
        <begin position="97"/>
        <end position="129"/>
    </location>
</feature>
<evidence type="ECO:0000259" key="9">
    <source>
        <dbReference type="Pfam" id="PF07637"/>
    </source>
</evidence>
<dbReference type="Pfam" id="PF07626">
    <property type="entry name" value="PSD3"/>
    <property type="match status" value="1"/>
</dbReference>
<dbReference type="InterPro" id="IPR011478">
    <property type="entry name" value="DUF1585"/>
</dbReference>
<evidence type="ECO:0000256" key="2">
    <source>
        <dbReference type="ARBA" id="ARBA00023043"/>
    </source>
</evidence>
<feature type="repeat" description="ANK" evidence="3">
    <location>
        <begin position="164"/>
        <end position="196"/>
    </location>
</feature>
<dbReference type="Gene3D" id="1.25.40.20">
    <property type="entry name" value="Ankyrin repeat-containing domain"/>
    <property type="match status" value="3"/>
</dbReference>
<evidence type="ECO:0000313" key="10">
    <source>
        <dbReference type="EMBL" id="CAI8038191.1"/>
    </source>
</evidence>
<keyword evidence="4" id="KW-0732">Signal</keyword>
<evidence type="ECO:0000256" key="1">
    <source>
        <dbReference type="ARBA" id="ARBA00022737"/>
    </source>
</evidence>
<proteinExistence type="predicted"/>
<evidence type="ECO:0000313" key="11">
    <source>
        <dbReference type="Proteomes" id="UP001174909"/>
    </source>
</evidence>
<dbReference type="PROSITE" id="PS50088">
    <property type="entry name" value="ANK_REPEAT"/>
    <property type="match status" value="4"/>
</dbReference>
<feature type="signal peptide" evidence="4">
    <location>
        <begin position="1"/>
        <end position="25"/>
    </location>
</feature>
<evidence type="ECO:0000259" key="8">
    <source>
        <dbReference type="Pfam" id="PF07631"/>
    </source>
</evidence>
<dbReference type="InterPro" id="IPR051631">
    <property type="entry name" value="Ankyrin-KH/SAM_domain"/>
</dbReference>
<dbReference type="Pfam" id="PF07624">
    <property type="entry name" value="PSD2"/>
    <property type="match status" value="1"/>
</dbReference>
<accession>A0AA35T000</accession>
<dbReference type="SMART" id="SM00248">
    <property type="entry name" value="ANK"/>
    <property type="match status" value="7"/>
</dbReference>
<feature type="domain" description="DUF1592" evidence="8">
    <location>
        <begin position="738"/>
        <end position="865"/>
    </location>
</feature>
<dbReference type="Pfam" id="PF07631">
    <property type="entry name" value="PSD4"/>
    <property type="match status" value="1"/>
</dbReference>
<dbReference type="InterPro" id="IPR013042">
    <property type="entry name" value="DUF1592"/>
</dbReference>
<keyword evidence="1" id="KW-0677">Repeat</keyword>
<dbReference type="Pfam" id="PF07627">
    <property type="entry name" value="PSCyt3"/>
    <property type="match status" value="1"/>
</dbReference>
<organism evidence="10 11">
    <name type="scientific">Geodia barretti</name>
    <name type="common">Barrett's horny sponge</name>
    <dbReference type="NCBI Taxonomy" id="519541"/>
    <lineage>
        <taxon>Eukaryota</taxon>
        <taxon>Metazoa</taxon>
        <taxon>Porifera</taxon>
        <taxon>Demospongiae</taxon>
        <taxon>Heteroscleromorpha</taxon>
        <taxon>Tetractinellida</taxon>
        <taxon>Astrophorina</taxon>
        <taxon>Geodiidae</taxon>
        <taxon>Geodia</taxon>
    </lineage>
</organism>
<evidence type="ECO:0000259" key="6">
    <source>
        <dbReference type="Pfam" id="PF07626"/>
    </source>
</evidence>
<dbReference type="InterPro" id="IPR013043">
    <property type="entry name" value="DUF1595"/>
</dbReference>
<dbReference type="AlphaFoldDB" id="A0AA35T000"/>
<dbReference type="GO" id="GO:0005737">
    <property type="term" value="C:cytoplasm"/>
    <property type="evidence" value="ECO:0007669"/>
    <property type="project" value="TreeGrafter"/>
</dbReference>
<dbReference type="Pfam" id="PF12796">
    <property type="entry name" value="Ank_2"/>
    <property type="match status" value="1"/>
</dbReference>
<keyword evidence="11" id="KW-1185">Reference proteome</keyword>
<gene>
    <name evidence="10" type="ORF">GBAR_LOCUS21297</name>
</gene>
<feature type="domain" description="DUF1587" evidence="6">
    <location>
        <begin position="411"/>
        <end position="471"/>
    </location>
</feature>
<dbReference type="Pfam" id="PF07637">
    <property type="entry name" value="PSD5"/>
    <property type="match status" value="1"/>
</dbReference>
<feature type="repeat" description="ANK" evidence="3">
    <location>
        <begin position="130"/>
        <end position="162"/>
    </location>
</feature>
<dbReference type="Proteomes" id="UP001174909">
    <property type="component" value="Unassembled WGS sequence"/>
</dbReference>
<dbReference type="InterPro" id="IPR013039">
    <property type="entry name" value="DUF1588"/>
</dbReference>
<keyword evidence="2 3" id="KW-0040">ANK repeat</keyword>
<feature type="chain" id="PRO_5041366675" evidence="4">
    <location>
        <begin position="26"/>
        <end position="1091"/>
    </location>
</feature>
<dbReference type="SUPFAM" id="SSF48403">
    <property type="entry name" value="Ankyrin repeat"/>
    <property type="match status" value="2"/>
</dbReference>
<evidence type="ECO:0000259" key="7">
    <source>
        <dbReference type="Pfam" id="PF07627"/>
    </source>
</evidence>
<sequence length="1091" mass="117877">MSRNLEHWVCGHACLIVLAVASVGAAPLQQDEGQRLVDAVRDRDEAAVEALLDAGVDVDVPRPDGATALAWVAHRDDIATAVRLLEAGAAVDAANGYGVTPLALACLNRSVPMVELLLGAGADPNAAQIKGETVLMTAARTGHSGIVRRLLAAGAAPDTRAGAARQTALMWAAAGGHSGVVRDLLDAGADPGVHTADGFTAPAFARRAVGTRFGAAPARPRGRRRRGGRRVRSPRPFLAIAMDRVAMTLLRRGADPNVSAPGYAPLHLAVHRNLLEVARALLQHGADPNARLQSAPAQLFGPNRGAGSEVPPEAADAAAVNATGTFVQQPAREANVSATPFFLAAKFVNTPMMTILVEGGAHPEMTINDGTTPLMVAAGLTQVQGPSVRRGQVSPFTTNWNDTDSLEAVTNRTEYANAVRDLLGVEVDVRSVLPADDSGYGFDNIADVLSLSPGLLDRYLIAANRIGRLALGDPTIPPLTDVYPVSSYLAQGGRMGDDMPFGSRGGTSVRHHFPVDGEYVIGVRLSRTGFDGIRGLQRQNTLDLRLEGRLLRSCEIRRRWHPTRPVRTRRPDLDDDTLRVRVAVAAGLKRISAAFVSEPRLPEGIFKPVPPIGTFDELNRPDANAGVGRIEVRGPYKGAAPADTLGCRNVFVCYPGAPSDELACATEIARTLARRAYRRPVSDAEVERLLSVYREGRAVGGFDTGIEWVLERVLVSPAFLFRTPIEPLDATPGAPHRLSDIELASRLSFFLWSSIPDDELLTAAEQGQLSAPAVLEQQVRRMLRDPRASALSSSFAGQWLWQRNLLVHTPDRELFAEFDDNLRQALQTETRLFLESQLRADRPALELLTADYTYVNDRLARHYEIPDIYGGHFRRVELTGDRPGGLLGHGSILTVTSYANRTSPVLRGKWLLENVLGSPPPPPPPDVPALEENDEREVPASVRERLEVHRRNPVCASCHRPMDPLGFALENFDATGRWRDLGAGGDPIDASGHLLDGAPFDGPKEFREALASRGEEFVGTVVEKLLTYSLGRGLEFYDMPAVREIMQQAAAEDYRWSALILGIVRSLPFRMRAAEPPEPSVSAPPLPGRQP</sequence>
<protein>
    <submittedName>
        <fullName evidence="10">Ankyrin-3</fullName>
    </submittedName>
</protein>
<reference evidence="10" key="1">
    <citation type="submission" date="2023-03" db="EMBL/GenBank/DDBJ databases">
        <authorList>
            <person name="Steffen K."/>
            <person name="Cardenas P."/>
        </authorList>
    </citation>
    <scope>NUCLEOTIDE SEQUENCE</scope>
</reference>